<name>A0A1Y2D277_9FUNG</name>
<accession>A0A1Y2D277</accession>
<dbReference type="Proteomes" id="UP000193642">
    <property type="component" value="Unassembled WGS sequence"/>
</dbReference>
<keyword evidence="2" id="KW-1185">Reference proteome</keyword>
<evidence type="ECO:0000313" key="2">
    <source>
        <dbReference type="Proteomes" id="UP000193642"/>
    </source>
</evidence>
<sequence>MSEHILLQLLADMKAMKASHSEEMRALQLEMNTMKTSYLRSEEMQNGIIQGLRYDVDCIKVDLDLCSKRVDVLMARCSDNVNEIQSLRLEGKGLFRELEAGAKESEVLQQTLAKEEDARDFFVRRCDRIEREGSVAFVVATSRTSVATAKTESIRKDYLRCYASLGHFSHLWCFGD</sequence>
<dbReference type="AlphaFoldDB" id="A0A1Y2D277"/>
<proteinExistence type="predicted"/>
<evidence type="ECO:0000313" key="1">
    <source>
        <dbReference type="EMBL" id="ORY52675.1"/>
    </source>
</evidence>
<organism evidence="1 2">
    <name type="scientific">Rhizoclosmatium globosum</name>
    <dbReference type="NCBI Taxonomy" id="329046"/>
    <lineage>
        <taxon>Eukaryota</taxon>
        <taxon>Fungi</taxon>
        <taxon>Fungi incertae sedis</taxon>
        <taxon>Chytridiomycota</taxon>
        <taxon>Chytridiomycota incertae sedis</taxon>
        <taxon>Chytridiomycetes</taxon>
        <taxon>Chytridiales</taxon>
        <taxon>Chytriomycetaceae</taxon>
        <taxon>Rhizoclosmatium</taxon>
    </lineage>
</organism>
<comment type="caution">
    <text evidence="1">The sequence shown here is derived from an EMBL/GenBank/DDBJ whole genome shotgun (WGS) entry which is preliminary data.</text>
</comment>
<dbReference type="EMBL" id="MCGO01000003">
    <property type="protein sequence ID" value="ORY52675.1"/>
    <property type="molecule type" value="Genomic_DNA"/>
</dbReference>
<gene>
    <name evidence="1" type="ORF">BCR33DRAFT_845778</name>
</gene>
<reference evidence="1 2" key="1">
    <citation type="submission" date="2016-07" db="EMBL/GenBank/DDBJ databases">
        <title>Pervasive Adenine N6-methylation of Active Genes in Fungi.</title>
        <authorList>
            <consortium name="DOE Joint Genome Institute"/>
            <person name="Mondo S.J."/>
            <person name="Dannebaum R.O."/>
            <person name="Kuo R.C."/>
            <person name="Labutti K."/>
            <person name="Haridas S."/>
            <person name="Kuo A."/>
            <person name="Salamov A."/>
            <person name="Ahrendt S.R."/>
            <person name="Lipzen A."/>
            <person name="Sullivan W."/>
            <person name="Andreopoulos W.B."/>
            <person name="Clum A."/>
            <person name="Lindquist E."/>
            <person name="Daum C."/>
            <person name="Ramamoorthy G.K."/>
            <person name="Gryganskyi A."/>
            <person name="Culley D."/>
            <person name="Magnuson J.K."/>
            <person name="James T.Y."/>
            <person name="O'Malley M.A."/>
            <person name="Stajich J.E."/>
            <person name="Spatafora J.W."/>
            <person name="Visel A."/>
            <person name="Grigoriev I.V."/>
        </authorList>
    </citation>
    <scope>NUCLEOTIDE SEQUENCE [LARGE SCALE GENOMIC DNA]</scope>
    <source>
        <strain evidence="1 2">JEL800</strain>
    </source>
</reference>
<protein>
    <submittedName>
        <fullName evidence="1">Uncharacterized protein</fullName>
    </submittedName>
</protein>